<evidence type="ECO:0000313" key="1">
    <source>
        <dbReference type="EMBL" id="NUB90785.1"/>
    </source>
</evidence>
<reference evidence="1 4" key="1">
    <citation type="submission" date="2020-06" db="EMBL/GenBank/DDBJ databases">
        <title>Haloterrigena sp. nov., an extremely halophilic archaeon isolated from a saline sediment.</title>
        <authorList>
            <person name="Liu B.-B."/>
        </authorList>
    </citation>
    <scope>NUCLEOTIDE SEQUENCE</scope>
    <source>
        <strain evidence="1">SYSU A121-1</strain>
        <strain evidence="2 4">SYSU A558-1</strain>
    </source>
</reference>
<dbReference type="AlphaFoldDB" id="A0A8J8GNQ4"/>
<sequence>MSKAFQTVVKTNVHYEYRREAIDRLIERSERTALSVIVRTSGLRGEFRRRALEGLIDCDATDELEELAEDTAIDPSLRRRAADHVKTGRRSSHAR</sequence>
<evidence type="ECO:0000313" key="2">
    <source>
        <dbReference type="EMBL" id="NUC73397.1"/>
    </source>
</evidence>
<comment type="caution">
    <text evidence="1">The sequence shown here is derived from an EMBL/GenBank/DDBJ whole genome shotgun (WGS) entry which is preliminary data.</text>
</comment>
<dbReference type="Proteomes" id="UP000728647">
    <property type="component" value="Unassembled WGS sequence"/>
</dbReference>
<proteinExistence type="predicted"/>
<accession>A0A8J8GNQ4</accession>
<dbReference type="OrthoDB" id="199024at2157"/>
<keyword evidence="4" id="KW-1185">Reference proteome</keyword>
<name>A0A8J8GNQ4_9EURY</name>
<dbReference type="EMBL" id="JABURA010000001">
    <property type="protein sequence ID" value="NUB90785.1"/>
    <property type="molecule type" value="Genomic_DNA"/>
</dbReference>
<dbReference type="EMBL" id="JABUQZ010000001">
    <property type="protein sequence ID" value="NUC73397.1"/>
    <property type="molecule type" value="Genomic_DNA"/>
</dbReference>
<dbReference type="RefSeq" id="WP_174681233.1">
    <property type="nucleotide sequence ID" value="NZ_JABUQZ010000001.1"/>
</dbReference>
<evidence type="ECO:0000313" key="3">
    <source>
        <dbReference type="Proteomes" id="UP000728647"/>
    </source>
</evidence>
<evidence type="ECO:0000313" key="4">
    <source>
        <dbReference type="Proteomes" id="UP001016761"/>
    </source>
</evidence>
<gene>
    <name evidence="1" type="ORF">HT576_07085</name>
    <name evidence="2" type="ORF">HTZ84_13925</name>
</gene>
<organism evidence="1 3">
    <name type="scientific">Haloterrigena gelatinilytica</name>
    <dbReference type="NCBI Taxonomy" id="2741724"/>
    <lineage>
        <taxon>Archaea</taxon>
        <taxon>Methanobacteriati</taxon>
        <taxon>Methanobacteriota</taxon>
        <taxon>Stenosarchaea group</taxon>
        <taxon>Halobacteria</taxon>
        <taxon>Halobacteriales</taxon>
        <taxon>Natrialbaceae</taxon>
        <taxon>Haloterrigena</taxon>
    </lineage>
</organism>
<protein>
    <submittedName>
        <fullName evidence="1">Uncharacterized protein</fullName>
    </submittedName>
</protein>
<dbReference type="Proteomes" id="UP001016761">
    <property type="component" value="Unassembled WGS sequence"/>
</dbReference>